<keyword evidence="5" id="KW-1185">Reference proteome</keyword>
<dbReference type="AlphaFoldDB" id="A0AAE0MJ63"/>
<dbReference type="Gene3D" id="3.10.110.10">
    <property type="entry name" value="Ubiquitin Conjugating Enzyme"/>
    <property type="match status" value="1"/>
</dbReference>
<dbReference type="SMART" id="SM00212">
    <property type="entry name" value="UBCc"/>
    <property type="match status" value="1"/>
</dbReference>
<dbReference type="FunFam" id="3.10.110.10:FF:000026">
    <property type="entry name" value="Ubiquitin-conjugating enzyme E2 variant"/>
    <property type="match status" value="1"/>
</dbReference>
<evidence type="ECO:0000259" key="3">
    <source>
        <dbReference type="PROSITE" id="PS50127"/>
    </source>
</evidence>
<dbReference type="Pfam" id="PF00179">
    <property type="entry name" value="UQ_con"/>
    <property type="match status" value="1"/>
</dbReference>
<dbReference type="InterPro" id="IPR046896">
    <property type="entry name" value="Cup1-like_N"/>
</dbReference>
<dbReference type="PROSITE" id="PS50127">
    <property type="entry name" value="UBC_2"/>
    <property type="match status" value="1"/>
</dbReference>
<dbReference type="Pfam" id="PF05347">
    <property type="entry name" value="Complex1_LYR"/>
    <property type="match status" value="1"/>
</dbReference>
<proteinExistence type="predicted"/>
<feature type="domain" description="UBC core" evidence="3">
    <location>
        <begin position="7"/>
        <end position="176"/>
    </location>
</feature>
<dbReference type="InterPro" id="IPR016135">
    <property type="entry name" value="UBQ-conjugating_enzyme/RWD"/>
</dbReference>
<evidence type="ECO:0000313" key="4">
    <source>
        <dbReference type="EMBL" id="KAK3333019.1"/>
    </source>
</evidence>
<feature type="region of interest" description="Disordered" evidence="2">
    <location>
        <begin position="452"/>
        <end position="472"/>
    </location>
</feature>
<feature type="compositionally biased region" description="Basic residues" evidence="2">
    <location>
        <begin position="452"/>
        <end position="462"/>
    </location>
</feature>
<gene>
    <name evidence="4" type="ORF">B0T19DRAFT_483153</name>
</gene>
<evidence type="ECO:0000256" key="1">
    <source>
        <dbReference type="ARBA" id="ARBA00022786"/>
    </source>
</evidence>
<feature type="compositionally biased region" description="Basic and acidic residues" evidence="2">
    <location>
        <begin position="506"/>
        <end position="522"/>
    </location>
</feature>
<dbReference type="SUPFAM" id="SSF54495">
    <property type="entry name" value="UBC-like"/>
    <property type="match status" value="1"/>
</dbReference>
<protein>
    <submittedName>
        <fullName evidence="4">Ubiquitin-conjugating enzyme</fullName>
    </submittedName>
</protein>
<feature type="region of interest" description="Disordered" evidence="2">
    <location>
        <begin position="379"/>
        <end position="408"/>
    </location>
</feature>
<dbReference type="GO" id="GO:0006301">
    <property type="term" value="P:DNA damage tolerance"/>
    <property type="evidence" value="ECO:0007669"/>
    <property type="project" value="UniProtKB-ARBA"/>
</dbReference>
<reference evidence="4" key="1">
    <citation type="journal article" date="2023" name="Mol. Phylogenet. Evol.">
        <title>Genome-scale phylogeny and comparative genomics of the fungal order Sordariales.</title>
        <authorList>
            <person name="Hensen N."/>
            <person name="Bonometti L."/>
            <person name="Westerberg I."/>
            <person name="Brannstrom I.O."/>
            <person name="Guillou S."/>
            <person name="Cros-Aarteil S."/>
            <person name="Calhoun S."/>
            <person name="Haridas S."/>
            <person name="Kuo A."/>
            <person name="Mondo S."/>
            <person name="Pangilinan J."/>
            <person name="Riley R."/>
            <person name="LaButti K."/>
            <person name="Andreopoulos B."/>
            <person name="Lipzen A."/>
            <person name="Chen C."/>
            <person name="Yan M."/>
            <person name="Daum C."/>
            <person name="Ng V."/>
            <person name="Clum A."/>
            <person name="Steindorff A."/>
            <person name="Ohm R.A."/>
            <person name="Martin F."/>
            <person name="Silar P."/>
            <person name="Natvig D.O."/>
            <person name="Lalanne C."/>
            <person name="Gautier V."/>
            <person name="Ament-Velasquez S.L."/>
            <person name="Kruys A."/>
            <person name="Hutchinson M.I."/>
            <person name="Powell A.J."/>
            <person name="Barry K."/>
            <person name="Miller A.N."/>
            <person name="Grigoriev I.V."/>
            <person name="Debuchy R."/>
            <person name="Gladieux P."/>
            <person name="Hiltunen Thoren M."/>
            <person name="Johannesson H."/>
        </authorList>
    </citation>
    <scope>NUCLEOTIDE SEQUENCE</scope>
    <source>
        <strain evidence="4">SMH4131-1</strain>
    </source>
</reference>
<dbReference type="InterPro" id="IPR008011">
    <property type="entry name" value="Complex1_LYR_dom"/>
</dbReference>
<evidence type="ECO:0000256" key="2">
    <source>
        <dbReference type="SAM" id="MobiDB-lite"/>
    </source>
</evidence>
<dbReference type="InterPro" id="IPR000608">
    <property type="entry name" value="UBC"/>
</dbReference>
<dbReference type="CDD" id="cd20273">
    <property type="entry name" value="Complex1_LYR_unchar"/>
    <property type="match status" value="1"/>
</dbReference>
<evidence type="ECO:0000313" key="5">
    <source>
        <dbReference type="Proteomes" id="UP001286456"/>
    </source>
</evidence>
<dbReference type="Proteomes" id="UP001286456">
    <property type="component" value="Unassembled WGS sequence"/>
</dbReference>
<comment type="caution">
    <text evidence="4">The sequence shown here is derived from an EMBL/GenBank/DDBJ whole genome shotgun (WGS) entry which is preliminary data.</text>
</comment>
<name>A0AAE0MJ63_9PEZI</name>
<sequence length="522" mass="58487">MAVAQVPRNFKLLAELEKGEKGMGAGACSYGLEDPEDIFMTHWTGTIWGPPHGQHENRIYELKMECGPNYPREPPLIHFVSQINLPGVNQTDGKVDRNAVAVLRDWTRIANELAKNPRPKEDPLSLEAALIAIRKYMEEHKKLPQPPEGSKYAMYKLARSWDGFALYKALIRQGLRVPLPDDITTGLGPVNPIRSLIRNGFRRNRKDTSLRLVNSALANGYKYLALLSAAQTTTTPEHASVLTFLRENQVRVLAVKAKIAADIAARECSKPGPDLIPLLTRVPKAPGDHGPPEYVATNRPRPLAELKGGIRKVPTLDDSQAFPFLRLGKPQSPVLSRMIRQTTRRAAARTLKLIELQKKGTLNAGREDQWDKLVDKLRRAHDPHPDTSDETEETAGGHPPPGGPADTFVAPLTTEIKRLAAKLNTARNDQVARGQAMWKIVEQEQELARKEAKKRKEKLRKQKRDERRRSEVGSLLTEMVREAKIQGGMDLAGDLEKLSLSAKSTVKREKKPEADQFDKYHW</sequence>
<keyword evidence="1" id="KW-0833">Ubl conjugation pathway</keyword>
<accession>A0AAE0MJ63</accession>
<reference evidence="4" key="2">
    <citation type="submission" date="2023-06" db="EMBL/GenBank/DDBJ databases">
        <authorList>
            <consortium name="Lawrence Berkeley National Laboratory"/>
            <person name="Haridas S."/>
            <person name="Hensen N."/>
            <person name="Bonometti L."/>
            <person name="Westerberg I."/>
            <person name="Brannstrom I.O."/>
            <person name="Guillou S."/>
            <person name="Cros-Aarteil S."/>
            <person name="Calhoun S."/>
            <person name="Kuo A."/>
            <person name="Mondo S."/>
            <person name="Pangilinan J."/>
            <person name="Riley R."/>
            <person name="Labutti K."/>
            <person name="Andreopoulos B."/>
            <person name="Lipzen A."/>
            <person name="Chen C."/>
            <person name="Yanf M."/>
            <person name="Daum C."/>
            <person name="Ng V."/>
            <person name="Clum A."/>
            <person name="Steindorff A."/>
            <person name="Ohm R."/>
            <person name="Martin F."/>
            <person name="Silar P."/>
            <person name="Natvig D."/>
            <person name="Lalanne C."/>
            <person name="Gautier V."/>
            <person name="Ament-Velasquez S.L."/>
            <person name="Kruys A."/>
            <person name="Hutchinson M.I."/>
            <person name="Powell A.J."/>
            <person name="Barry K."/>
            <person name="Miller A.N."/>
            <person name="Grigoriev I.V."/>
            <person name="Debuchy R."/>
            <person name="Gladieux P."/>
            <person name="Thoren M.H."/>
            <person name="Johannesson H."/>
        </authorList>
    </citation>
    <scope>NUCLEOTIDE SEQUENCE</scope>
    <source>
        <strain evidence="4">SMH4131-1</strain>
    </source>
</reference>
<feature type="region of interest" description="Disordered" evidence="2">
    <location>
        <begin position="501"/>
        <end position="522"/>
    </location>
</feature>
<dbReference type="CDD" id="cd23807">
    <property type="entry name" value="UEV_UBE2V"/>
    <property type="match status" value="1"/>
</dbReference>
<dbReference type="EMBL" id="JAUEPO010000002">
    <property type="protein sequence ID" value="KAK3333019.1"/>
    <property type="molecule type" value="Genomic_DNA"/>
</dbReference>
<organism evidence="4 5">
    <name type="scientific">Cercophora scortea</name>
    <dbReference type="NCBI Taxonomy" id="314031"/>
    <lineage>
        <taxon>Eukaryota</taxon>
        <taxon>Fungi</taxon>
        <taxon>Dikarya</taxon>
        <taxon>Ascomycota</taxon>
        <taxon>Pezizomycotina</taxon>
        <taxon>Sordariomycetes</taxon>
        <taxon>Sordariomycetidae</taxon>
        <taxon>Sordariales</taxon>
        <taxon>Lasiosphaeriaceae</taxon>
        <taxon>Cercophora</taxon>
    </lineage>
</organism>